<feature type="region of interest" description="Disordered" evidence="1">
    <location>
        <begin position="1"/>
        <end position="53"/>
    </location>
</feature>
<dbReference type="Proteomes" id="UP000003240">
    <property type="component" value="Unassembled WGS sequence"/>
</dbReference>
<sequence>MSQQNSGQLQKTTHYTEVTVTEDGKRIRRRKRRREQKQNIKPDCDATSLPAAR</sequence>
<name>F7NEI1_9FIRM</name>
<evidence type="ECO:0000256" key="1">
    <source>
        <dbReference type="SAM" id="MobiDB-lite"/>
    </source>
</evidence>
<accession>F7NEI1</accession>
<protein>
    <submittedName>
        <fullName evidence="2">Uncharacterized protein</fullName>
    </submittedName>
</protein>
<gene>
    <name evidence="2" type="ORF">ALO_02221</name>
</gene>
<organism evidence="2 3">
    <name type="scientific">Acetonema longum DSM 6540</name>
    <dbReference type="NCBI Taxonomy" id="1009370"/>
    <lineage>
        <taxon>Bacteria</taxon>
        <taxon>Bacillati</taxon>
        <taxon>Bacillota</taxon>
        <taxon>Negativicutes</taxon>
        <taxon>Acetonemataceae</taxon>
        <taxon>Acetonema</taxon>
    </lineage>
</organism>
<comment type="caution">
    <text evidence="2">The sequence shown here is derived from an EMBL/GenBank/DDBJ whole genome shotgun (WGS) entry which is preliminary data.</text>
</comment>
<evidence type="ECO:0000313" key="3">
    <source>
        <dbReference type="Proteomes" id="UP000003240"/>
    </source>
</evidence>
<feature type="compositionally biased region" description="Basic residues" evidence="1">
    <location>
        <begin position="26"/>
        <end position="35"/>
    </location>
</feature>
<dbReference type="AlphaFoldDB" id="F7NEI1"/>
<proteinExistence type="predicted"/>
<dbReference type="EMBL" id="AFGF01000017">
    <property type="protein sequence ID" value="EGO65392.1"/>
    <property type="molecule type" value="Genomic_DNA"/>
</dbReference>
<feature type="compositionally biased region" description="Polar residues" evidence="1">
    <location>
        <begin position="1"/>
        <end position="19"/>
    </location>
</feature>
<evidence type="ECO:0000313" key="2">
    <source>
        <dbReference type="EMBL" id="EGO65392.1"/>
    </source>
</evidence>
<keyword evidence="3" id="KW-1185">Reference proteome</keyword>
<reference evidence="2 3" key="1">
    <citation type="journal article" date="2011" name="EMBO J.">
        <title>Structural diversity of bacterial flagellar motors.</title>
        <authorList>
            <person name="Chen S."/>
            <person name="Beeby M."/>
            <person name="Murphy G.E."/>
            <person name="Leadbetter J.R."/>
            <person name="Hendrixson D.R."/>
            <person name="Briegel A."/>
            <person name="Li Z."/>
            <person name="Shi J."/>
            <person name="Tocheva E.I."/>
            <person name="Muller A."/>
            <person name="Dobro M.J."/>
            <person name="Jensen G.J."/>
        </authorList>
    </citation>
    <scope>NUCLEOTIDE SEQUENCE [LARGE SCALE GENOMIC DNA]</scope>
    <source>
        <strain evidence="2 3">DSM 6540</strain>
    </source>
</reference>
<dbReference type="STRING" id="1009370.ALO_02221"/>